<dbReference type="Proteomes" id="UP001528920">
    <property type="component" value="Unassembled WGS sequence"/>
</dbReference>
<evidence type="ECO:0000313" key="2">
    <source>
        <dbReference type="Proteomes" id="UP001528920"/>
    </source>
</evidence>
<keyword evidence="2" id="KW-1185">Reference proteome</keyword>
<accession>A0ABT5VXR0</accession>
<organism evidence="1 2">
    <name type="scientific">Paralabilibaculum antarcticum</name>
    <dbReference type="NCBI Taxonomy" id="2912572"/>
    <lineage>
        <taxon>Bacteria</taxon>
        <taxon>Pseudomonadati</taxon>
        <taxon>Bacteroidota</taxon>
        <taxon>Bacteroidia</taxon>
        <taxon>Marinilabiliales</taxon>
        <taxon>Marinifilaceae</taxon>
        <taxon>Paralabilibaculum</taxon>
    </lineage>
</organism>
<dbReference type="EMBL" id="JAKJSC010000008">
    <property type="protein sequence ID" value="MDE5420205.1"/>
    <property type="molecule type" value="Genomic_DNA"/>
</dbReference>
<name>A0ABT5VXR0_9BACT</name>
<sequence>MRNVLIIYVLILSNACASSYVSYQSIEKPKEYYQKIFVVTLFNDILLKEFNEETYNNYIRDFLNNIDAMDRRNLMEHSLKNTIANSRTILTNSKDQFKVNIDVDYNDFMMTLNEFESEAILVINEKAYYYNVSERINCNGDIRTTESPNAEFHAYLIDAKSLQPVWVGKIHSTGSQYDYTGSMYNSMCRKLNKKLIKERFLMPALKQ</sequence>
<evidence type="ECO:0008006" key="3">
    <source>
        <dbReference type="Google" id="ProtNLM"/>
    </source>
</evidence>
<evidence type="ECO:0000313" key="1">
    <source>
        <dbReference type="EMBL" id="MDE5420205.1"/>
    </source>
</evidence>
<comment type="caution">
    <text evidence="1">The sequence shown here is derived from an EMBL/GenBank/DDBJ whole genome shotgun (WGS) entry which is preliminary data.</text>
</comment>
<gene>
    <name evidence="1" type="ORF">L3049_19615</name>
</gene>
<dbReference type="RefSeq" id="WP_275111535.1">
    <property type="nucleotide sequence ID" value="NZ_JAKJSC010000008.1"/>
</dbReference>
<protein>
    <recommendedName>
        <fullName evidence="3">DUF4136 domain-containing protein</fullName>
    </recommendedName>
</protein>
<proteinExistence type="predicted"/>
<reference evidence="1 2" key="1">
    <citation type="submission" date="2022-01" db="EMBL/GenBank/DDBJ databases">
        <title>Labilibaculum sp. nov, a marine bacterium isolated from Antarctica.</title>
        <authorList>
            <person name="Dai W."/>
        </authorList>
    </citation>
    <scope>NUCLEOTIDE SEQUENCE [LARGE SCALE GENOMIC DNA]</scope>
    <source>
        <strain evidence="1 2">DW002</strain>
    </source>
</reference>